<organism evidence="2 3">
    <name type="scientific">Sarcoptes scabiei</name>
    <name type="common">Itch mite</name>
    <name type="synonym">Acarus scabiei</name>
    <dbReference type="NCBI Taxonomy" id="52283"/>
    <lineage>
        <taxon>Eukaryota</taxon>
        <taxon>Metazoa</taxon>
        <taxon>Ecdysozoa</taxon>
        <taxon>Arthropoda</taxon>
        <taxon>Chelicerata</taxon>
        <taxon>Arachnida</taxon>
        <taxon>Acari</taxon>
        <taxon>Acariformes</taxon>
        <taxon>Sarcoptiformes</taxon>
        <taxon>Astigmata</taxon>
        <taxon>Psoroptidia</taxon>
        <taxon>Sarcoptoidea</taxon>
        <taxon>Sarcoptidae</taxon>
        <taxon>Sarcoptinae</taxon>
        <taxon>Sarcoptes</taxon>
    </lineage>
</organism>
<name>A0A132A8Q8_SARSC</name>
<dbReference type="VEuPathDB" id="VectorBase:SSCA000470"/>
<dbReference type="Proteomes" id="UP000616769">
    <property type="component" value="Unassembled WGS sequence"/>
</dbReference>
<dbReference type="OrthoDB" id="19938at2759"/>
<evidence type="ECO:0000313" key="2">
    <source>
        <dbReference type="EMBL" id="KPM07297.1"/>
    </source>
</evidence>
<evidence type="ECO:0000259" key="1">
    <source>
        <dbReference type="Pfam" id="PF22928"/>
    </source>
</evidence>
<dbReference type="SUPFAM" id="SSF48371">
    <property type="entry name" value="ARM repeat"/>
    <property type="match status" value="1"/>
</dbReference>
<dbReference type="Pfam" id="PF22928">
    <property type="entry name" value="INTS1_R4"/>
    <property type="match status" value="1"/>
</dbReference>
<comment type="caution">
    <text evidence="2">The sequence shown here is derived from an EMBL/GenBank/DDBJ whole genome shotgun (WGS) entry which is preliminary data.</text>
</comment>
<feature type="domain" description="Integrator complex subunit 1 R4" evidence="1">
    <location>
        <begin position="75"/>
        <end position="130"/>
    </location>
</feature>
<dbReference type="EMBL" id="JXLN01011466">
    <property type="protein sequence ID" value="KPM07297.1"/>
    <property type="molecule type" value="Genomic_DNA"/>
</dbReference>
<reference evidence="2 3" key="1">
    <citation type="journal article" date="2015" name="Parasit. Vectors">
        <title>Draft genome of the scabies mite.</title>
        <authorList>
            <person name="Rider S.D.Jr."/>
            <person name="Morgan M.S."/>
            <person name="Arlian L.G."/>
        </authorList>
    </citation>
    <scope>NUCLEOTIDE SEQUENCE [LARGE SCALE GENOMIC DNA]</scope>
    <source>
        <strain evidence="2">Arlian Lab</strain>
    </source>
</reference>
<proteinExistence type="predicted"/>
<protein>
    <recommendedName>
        <fullName evidence="1">Integrator complex subunit 1 R4 domain-containing protein</fullName>
    </recommendedName>
</protein>
<sequence>MVYQTQSNLFMGIISGSPLIDDVPEAIRRILNSLVSSNGSNDFTQRYLIELKSVMERYPRNELQSINIVKNYYHNPLYSQIAFEITLKILSVNPRLIEFIIEQYLKCLRSHSNIVVKTALNFLPDLMIFAQNDRYLILSEVFDLALEANNDAATSLVNVFKALNTQSGC</sequence>
<dbReference type="InterPro" id="IPR016024">
    <property type="entry name" value="ARM-type_fold"/>
</dbReference>
<gene>
    <name evidence="2" type="ORF">QR98_0057860</name>
</gene>
<accession>A0A132A8Q8</accession>
<evidence type="ECO:0000313" key="3">
    <source>
        <dbReference type="Proteomes" id="UP000616769"/>
    </source>
</evidence>
<dbReference type="InterPro" id="IPR053965">
    <property type="entry name" value="INTS1_R4"/>
</dbReference>
<dbReference type="AlphaFoldDB" id="A0A132A8Q8"/>